<dbReference type="Proteomes" id="UP000553980">
    <property type="component" value="Unassembled WGS sequence"/>
</dbReference>
<evidence type="ECO:0000256" key="7">
    <source>
        <dbReference type="ARBA" id="ARBA00022692"/>
    </source>
</evidence>
<dbReference type="InterPro" id="IPR037066">
    <property type="entry name" value="Plug_dom_sf"/>
</dbReference>
<reference evidence="19 22" key="3">
    <citation type="submission" date="2020-08" db="EMBL/GenBank/DDBJ databases">
        <title>Genomic Encyclopedia of Type Strains, Phase IV (KMG-IV): sequencing the most valuable type-strain genomes for metagenomic binning, comparative biology and taxonomic classification.</title>
        <authorList>
            <person name="Goeker M."/>
        </authorList>
    </citation>
    <scope>NUCLEOTIDE SEQUENCE [LARGE SCALE GENOMIC DNA]</scope>
    <source>
        <strain evidence="19 22">DSM 23868</strain>
    </source>
</reference>
<keyword evidence="11 16" id="KW-0798">TonB box</keyword>
<proteinExistence type="inferred from homology"/>
<evidence type="ECO:0000256" key="14">
    <source>
        <dbReference type="ARBA" id="ARBA00023237"/>
    </source>
</evidence>
<dbReference type="FunFam" id="2.40.170.20:FF:000005">
    <property type="entry name" value="TonB-dependent siderophore receptor"/>
    <property type="match status" value="1"/>
</dbReference>
<evidence type="ECO:0000256" key="12">
    <source>
        <dbReference type="ARBA" id="ARBA00023136"/>
    </source>
</evidence>
<evidence type="ECO:0000256" key="4">
    <source>
        <dbReference type="ARBA" id="ARBA00022448"/>
    </source>
</evidence>
<name>A0A5C5CFS6_9HYPH</name>
<dbReference type="Pfam" id="PF07715">
    <property type="entry name" value="Plug"/>
    <property type="match status" value="1"/>
</dbReference>
<keyword evidence="7 15" id="KW-0812">Transmembrane</keyword>
<evidence type="ECO:0000256" key="10">
    <source>
        <dbReference type="ARBA" id="ARBA00023065"/>
    </source>
</evidence>
<evidence type="ECO:0000256" key="1">
    <source>
        <dbReference type="ARBA" id="ARBA00004571"/>
    </source>
</evidence>
<evidence type="ECO:0000313" key="19">
    <source>
        <dbReference type="EMBL" id="MBB4095696.1"/>
    </source>
</evidence>
<dbReference type="FunFam" id="2.170.130.10:FF:000001">
    <property type="entry name" value="Catecholate siderophore TonB-dependent receptor"/>
    <property type="match status" value="1"/>
</dbReference>
<feature type="domain" description="Secretin/TonB short N-terminal" evidence="18">
    <location>
        <begin position="70"/>
        <end position="121"/>
    </location>
</feature>
<dbReference type="GO" id="GO:0015344">
    <property type="term" value="F:siderophore uptake transmembrane transporter activity"/>
    <property type="evidence" value="ECO:0007669"/>
    <property type="project" value="TreeGrafter"/>
</dbReference>
<evidence type="ECO:0000313" key="22">
    <source>
        <dbReference type="Proteomes" id="UP000553980"/>
    </source>
</evidence>
<dbReference type="OrthoDB" id="9760333at2"/>
<evidence type="ECO:0000259" key="18">
    <source>
        <dbReference type="SMART" id="SM00965"/>
    </source>
</evidence>
<reference evidence="20" key="2">
    <citation type="submission" date="2019-06" db="EMBL/GenBank/DDBJ databases">
        <authorList>
            <person name="Hu M."/>
        </authorList>
    </citation>
    <scope>NUCLEOTIDE SEQUENCE</scope>
    <source>
        <strain evidence="20">08RB2639</strain>
    </source>
</reference>
<dbReference type="PANTHER" id="PTHR32552:SF68">
    <property type="entry name" value="FERRICHROME OUTER MEMBRANE TRANSPORTER_PHAGE RECEPTOR"/>
    <property type="match status" value="1"/>
</dbReference>
<dbReference type="InterPro" id="IPR011662">
    <property type="entry name" value="Secretin/TonB_short_N"/>
</dbReference>
<keyword evidence="4 15" id="KW-0813">Transport</keyword>
<evidence type="ECO:0000256" key="8">
    <source>
        <dbReference type="ARBA" id="ARBA00022729"/>
    </source>
</evidence>
<organism evidence="20 21">
    <name type="scientific">Brucella pecoris</name>
    <dbReference type="NCBI Taxonomy" id="867683"/>
    <lineage>
        <taxon>Bacteria</taxon>
        <taxon>Pseudomonadati</taxon>
        <taxon>Pseudomonadota</taxon>
        <taxon>Alphaproteobacteria</taxon>
        <taxon>Hyphomicrobiales</taxon>
        <taxon>Brucellaceae</taxon>
        <taxon>Brucella/Ochrobactrum group</taxon>
        <taxon>Brucella</taxon>
    </lineage>
</organism>
<evidence type="ECO:0000256" key="11">
    <source>
        <dbReference type="ARBA" id="ARBA00023077"/>
    </source>
</evidence>
<dbReference type="SUPFAM" id="SSF56935">
    <property type="entry name" value="Porins"/>
    <property type="match status" value="1"/>
</dbReference>
<feature type="signal peptide" evidence="17">
    <location>
        <begin position="1"/>
        <end position="34"/>
    </location>
</feature>
<evidence type="ECO:0000256" key="5">
    <source>
        <dbReference type="ARBA" id="ARBA00022452"/>
    </source>
</evidence>
<protein>
    <recommendedName>
        <fullName evidence="3">Heme transporter BhuA</fullName>
    </recommendedName>
</protein>
<gene>
    <name evidence="20" type="ORF">FIB18_19305</name>
    <name evidence="19" type="ORF">GGQ79_004248</name>
</gene>
<dbReference type="EMBL" id="JACIEX010000012">
    <property type="protein sequence ID" value="MBB4095696.1"/>
    <property type="molecule type" value="Genomic_DNA"/>
</dbReference>
<dbReference type="PANTHER" id="PTHR32552">
    <property type="entry name" value="FERRICHROME IRON RECEPTOR-RELATED"/>
    <property type="match status" value="1"/>
</dbReference>
<keyword evidence="6" id="KW-0410">Iron transport</keyword>
<dbReference type="RefSeq" id="WP_140022248.1">
    <property type="nucleotide sequence ID" value="NZ_JACIEX010000012.1"/>
</dbReference>
<reference evidence="20 21" key="1">
    <citation type="journal article" date="2011" name="Int. J. Syst. Evol. Microbiol.">
        <title>Ochrobactrum pecoris sp. nov., isolated from farm animals.</title>
        <authorList>
            <person name="Kampfer P."/>
            <person name="Huber B."/>
            <person name="Busse H.J."/>
            <person name="Scholz H.C."/>
            <person name="Tomaso H."/>
            <person name="Hotzel H."/>
            <person name="Melzer F."/>
        </authorList>
    </citation>
    <scope>NUCLEOTIDE SEQUENCE [LARGE SCALE GENOMIC DNA]</scope>
    <source>
        <strain evidence="20 21">08RB2639</strain>
    </source>
</reference>
<evidence type="ECO:0000313" key="21">
    <source>
        <dbReference type="Proteomes" id="UP000313390"/>
    </source>
</evidence>
<dbReference type="GO" id="GO:0015891">
    <property type="term" value="P:siderophore transport"/>
    <property type="evidence" value="ECO:0007669"/>
    <property type="project" value="InterPro"/>
</dbReference>
<dbReference type="Gene3D" id="2.170.130.10">
    <property type="entry name" value="TonB-dependent receptor, plug domain"/>
    <property type="match status" value="1"/>
</dbReference>
<dbReference type="GO" id="GO:0038023">
    <property type="term" value="F:signaling receptor activity"/>
    <property type="evidence" value="ECO:0007669"/>
    <property type="project" value="InterPro"/>
</dbReference>
<dbReference type="AlphaFoldDB" id="A0A5C5CFS6"/>
<dbReference type="InterPro" id="IPR010105">
    <property type="entry name" value="TonB_sidphr_rcpt"/>
</dbReference>
<keyword evidence="9" id="KW-0408">Iron</keyword>
<dbReference type="Gene3D" id="2.40.170.20">
    <property type="entry name" value="TonB-dependent receptor, beta-barrel domain"/>
    <property type="match status" value="1"/>
</dbReference>
<evidence type="ECO:0000256" key="2">
    <source>
        <dbReference type="ARBA" id="ARBA00009810"/>
    </source>
</evidence>
<evidence type="ECO:0000256" key="3">
    <source>
        <dbReference type="ARBA" id="ARBA00021261"/>
    </source>
</evidence>
<dbReference type="SMART" id="SM00965">
    <property type="entry name" value="STN"/>
    <property type="match status" value="1"/>
</dbReference>
<evidence type="ECO:0000256" key="9">
    <source>
        <dbReference type="ARBA" id="ARBA00023004"/>
    </source>
</evidence>
<dbReference type="NCBIfam" id="TIGR01783">
    <property type="entry name" value="TonB-siderophor"/>
    <property type="match status" value="1"/>
</dbReference>
<evidence type="ECO:0000256" key="15">
    <source>
        <dbReference type="PROSITE-ProRule" id="PRU01360"/>
    </source>
</evidence>
<keyword evidence="5 15" id="KW-1134">Transmembrane beta strand</keyword>
<dbReference type="Gene3D" id="3.55.50.30">
    <property type="match status" value="1"/>
</dbReference>
<evidence type="ECO:0000256" key="17">
    <source>
        <dbReference type="SAM" id="SignalP"/>
    </source>
</evidence>
<evidence type="ECO:0000256" key="6">
    <source>
        <dbReference type="ARBA" id="ARBA00022496"/>
    </source>
</evidence>
<dbReference type="PROSITE" id="PS52016">
    <property type="entry name" value="TONB_DEPENDENT_REC_3"/>
    <property type="match status" value="1"/>
</dbReference>
<dbReference type="InterPro" id="IPR039426">
    <property type="entry name" value="TonB-dep_rcpt-like"/>
</dbReference>
<feature type="chain" id="PRO_5044618987" description="Heme transporter BhuA" evidence="17">
    <location>
        <begin position="35"/>
        <end position="832"/>
    </location>
</feature>
<dbReference type="Pfam" id="PF00593">
    <property type="entry name" value="TonB_dep_Rec_b-barrel"/>
    <property type="match status" value="1"/>
</dbReference>
<dbReference type="CDD" id="cd01347">
    <property type="entry name" value="ligand_gated_channel"/>
    <property type="match status" value="1"/>
</dbReference>
<keyword evidence="12 15" id="KW-0472">Membrane</keyword>
<comment type="caution">
    <text evidence="20">The sequence shown here is derived from an EMBL/GenBank/DDBJ whole genome shotgun (WGS) entry which is preliminary data.</text>
</comment>
<dbReference type="InterPro" id="IPR036942">
    <property type="entry name" value="Beta-barrel_TonB_sf"/>
</dbReference>
<keyword evidence="8 17" id="KW-0732">Signal</keyword>
<keyword evidence="22" id="KW-1185">Reference proteome</keyword>
<keyword evidence="10" id="KW-0406">Ion transport</keyword>
<comment type="subcellular location">
    <subcellularLocation>
        <location evidence="1 15">Cell outer membrane</location>
        <topology evidence="1 15">Multi-pass membrane protein</topology>
    </subcellularLocation>
</comment>
<keyword evidence="14 15" id="KW-0998">Cell outer membrane</keyword>
<accession>A0A5C5CFS6</accession>
<dbReference type="InterPro" id="IPR000531">
    <property type="entry name" value="Beta-barrel_TonB"/>
</dbReference>
<dbReference type="InterPro" id="IPR012910">
    <property type="entry name" value="Plug_dom"/>
</dbReference>
<comment type="similarity">
    <text evidence="2 15 16">Belongs to the TonB-dependent receptor family.</text>
</comment>
<sequence length="832" mass="91027">MVKGRGIGNKVFRGTSRALMATLLVSTAISISLAVTHREAAAQTQAQTSFSVPAGPLNRALTAFGRQAGVQVTYLASAAAGKTSSGFSGSATREQALAGILAGSGLVYSFPNATTVAISTPAAGSGNISADGSTVLETITVQGESAWGPVDGIVAKRSATGTKTDTPIEKVPQTVNVVTADEITIRGATSVAQALRYTPGVSTSGYTESYMIADEAVTRGFSPSSNYLDGAFLPYPGSLGGALQIDPFTLERIEVLKGPASVLYGQNEPGGIINMVSKRPTETPVREVRVRTGTYGRTEAAVDFGGPVTKDNTLLYRFIGLGNLGDDQIDFTERSRMLFAPSLTWQPTAQTSLTISGQYQRDNDVNDYQALPYIGTVVPGPDGRYIDRDLFTGEPGWNDYKRDQYVLGADLTHEFSDTLKFKSTVRYFNVQDEYKGMYPWWFADVDGVTDYSKVTRAKVDWIQNNSTFSFDNNLTYEVETGDIKHTVLAGVDYRYTRLRFKSSNGSSAVNQLLDLYDPDYSLISPDPTPAQRYDNTVQQIGLYLQDQLEWNKFVLTLGGRYDWSETVNRNLPVTAGGTSSRVEQNDRAFTGRIGLNYLFDNGISPYVSYTESFVPQVGTDYYGEAFDPTSGRGYEIGVKYLPVGMNALFTLSAFDITKTNVLMTDNDHADEGSWSVQTGEVRSRGVEFEAKAELRPGWNMIGGVSYVDAKYVKDDWYAGNKVVLHSPWTASLWTNYTFQSGTFEGLDIGAGVRWNSRKYANNANTLETPSYYIVDAALSYDFGNINPEYKGLTGAVNVTNLFDKKYVSRCNYDFGCYYGKARTITASLTYKW</sequence>
<evidence type="ECO:0000256" key="13">
    <source>
        <dbReference type="ARBA" id="ARBA00023170"/>
    </source>
</evidence>
<evidence type="ECO:0000313" key="20">
    <source>
        <dbReference type="EMBL" id="TNV09606.1"/>
    </source>
</evidence>
<dbReference type="Proteomes" id="UP000313390">
    <property type="component" value="Unassembled WGS sequence"/>
</dbReference>
<keyword evidence="13 20" id="KW-0675">Receptor</keyword>
<evidence type="ECO:0000256" key="16">
    <source>
        <dbReference type="RuleBase" id="RU003357"/>
    </source>
</evidence>
<dbReference type="GO" id="GO:0009279">
    <property type="term" value="C:cell outer membrane"/>
    <property type="evidence" value="ECO:0007669"/>
    <property type="project" value="UniProtKB-SubCell"/>
</dbReference>
<dbReference type="EMBL" id="VEWK01000012">
    <property type="protein sequence ID" value="TNV09606.1"/>
    <property type="molecule type" value="Genomic_DNA"/>
</dbReference>